<feature type="domain" description="EH" evidence="4">
    <location>
        <begin position="33"/>
        <end position="119"/>
    </location>
</feature>
<dbReference type="EMBL" id="MBFS01000289">
    <property type="protein sequence ID" value="PVV03015.1"/>
    <property type="molecule type" value="Genomic_DNA"/>
</dbReference>
<dbReference type="GO" id="GO:0005737">
    <property type="term" value="C:cytoplasm"/>
    <property type="evidence" value="ECO:0007669"/>
    <property type="project" value="TreeGrafter"/>
</dbReference>
<reference evidence="6 7" key="1">
    <citation type="journal article" date="2018" name="MBio">
        <title>Comparative Genomics Reveals the Core Gene Toolbox for the Fungus-Insect Symbiosis.</title>
        <authorList>
            <person name="Wang Y."/>
            <person name="Stata M."/>
            <person name="Wang W."/>
            <person name="Stajich J.E."/>
            <person name="White M.M."/>
            <person name="Moncalvo J.M."/>
        </authorList>
    </citation>
    <scope>NUCLEOTIDE SEQUENCE [LARGE SCALE GENOMIC DNA]</scope>
    <source>
        <strain evidence="6 7">SC-DP-2</strain>
    </source>
</reference>
<feature type="compositionally biased region" description="Polar residues" evidence="2">
    <location>
        <begin position="846"/>
        <end position="871"/>
    </location>
</feature>
<dbReference type="GO" id="GO:0016197">
    <property type="term" value="P:endosomal transport"/>
    <property type="evidence" value="ECO:0007669"/>
    <property type="project" value="TreeGrafter"/>
</dbReference>
<sequence length="1569" mass="173210">MSDPFKILSSTNSPIAEPKTFTEGTTWLPTTSEREYYSKLFKIADTSNSGKIFGPTAASFFRTSQLPEKTLQEIWLHVDNLNLGYIDFLGFCKFMKLVSLAQNNLPLSLNNLSLETALPKLSDPLSITLEPVSKAEFQQYHKLFHSSGAINNYLSLQSAKNLFSKSNLGSDVVEKICTLVNPTKKVYISLNEFVTSMYLIKRLMNKDIRSVPESIPDSFRQQLEATSKMIEPKKEQVTADDPWELNQAEISRFEKQFLALDKSNSGFVSGDVAASFFLKSKLPEADLAAIWDLCDIHNTGRLSKGEFVSALALISRKLTGVQVPKSLPPYLQKTAAQINSNLKKSDTIKSNRSSHSQLDSLFSQKVPEYPLGSVTNTLRASTLSPRSVASEAETLSNKRNLVNSLLKDQERAVSDNNSALASINSSIEAEYNLVLSLESLLESKTKEAQQLKLQFQLQTQKFSEMQNKKSLYVAQNSALEKQITESKVSISAAQAQALKLEEEINTISAAISQAQTQALRLEEEKNAIVAKISAAQNQTLKLEEEKNAISAKISVAQSQNILLQDELNITSTRISVVLNQVTQLEDEFKAVSGKNTQLTADLELKKQELARIQEEIELKKNKLKSLRSENAALENENSTISKEINSLEKAKSELSLPFESAFGISSVEENANPIQQIKTAPLPQKEHSMSDQGPIDPFASPETFNIQDGTRSLKTSTSLGFSTETRTDNAQNDSASFDDIFAPRVISSEKPLLHTTNDFLGSQVFAPTSPNNAPTRFTVSDSNLNTQIDSDSLKSDQPASGPPDPFLEILETNTHNTTNTESSALDATISEESSNLSHSIPSPSNMTETTTLNPSTSQPAHSPIVDQTTSTSVISSDVASTQKVSAAENSLISKSQTLESSKELGNVLVSQTSSIPSSPLFEQKTLHTELPSSTDKVSVKSLERNSTPAVFDHKEEKTFDEIFSDIDKPNTEASDPFGNIDPEPEKSIADPFSIDNSLPSDPYPSTAKSEPAGESEKAGTDDITDFASKFPEVTDIKKNFESLTIQSALKTKAVEEKVKIDAKHSEFSPLSSENLLKTEKGLDASGDIDPFLAIISSSDKLESKSNKVTDSQTSQKVPQTIFNPLSPLKPEVSQEATTTSSAFFIERKTEFSPAKINDSLFDNNTFTPDDVRQPPKPEITSTQLNADDRYLKTEFDSLFDVLDTKASSVSPQQTHATDSNIHFQSPNLKDLKLENPSRLVSESPFENKFSNSNGVYEQTGNTPVNDGFDAFMEMAKSTPPLDSSKIQSMSDALPSIFNNQNTEIKSFEDSFSNSFTQSLSNSLSLEGSEPRDSRNVSKRLGQAESVASVPSTNLRSNQSASFNIDQNQELNTQTLDRSSVIQKPKSFYNMGTEQLDIAKRSSSRPALGQNFVSSSSKVSEKENKFINEKKKADKAKDRKSKFGIFGLLKKSNNKNSRKTMDPRLFNQQSQANSNAYREGNNRDELNHEGPEDFFQSITPENLIDMDDEYLSDPANDNVLAKRKWKTQIKYVNMYRKLKSMGFPPEKVADSLEACDFNFSQTMEYLVTSG</sequence>
<dbReference type="PROSITE" id="PS50222">
    <property type="entry name" value="EF_HAND_2"/>
    <property type="match status" value="1"/>
</dbReference>
<evidence type="ECO:0000256" key="1">
    <source>
        <dbReference type="SAM" id="Coils"/>
    </source>
</evidence>
<dbReference type="PROSITE" id="PS50030">
    <property type="entry name" value="UBA"/>
    <property type="match status" value="1"/>
</dbReference>
<dbReference type="PROSITE" id="PS50031">
    <property type="entry name" value="EH"/>
    <property type="match status" value="3"/>
</dbReference>
<accession>A0A2T9ZEL7</accession>
<feature type="domain" description="UBA" evidence="3">
    <location>
        <begin position="1525"/>
        <end position="1568"/>
    </location>
</feature>
<evidence type="ECO:0000259" key="5">
    <source>
        <dbReference type="PROSITE" id="PS50222"/>
    </source>
</evidence>
<feature type="region of interest" description="Disordered" evidence="2">
    <location>
        <begin position="1451"/>
        <end position="1493"/>
    </location>
</feature>
<feature type="domain" description="EH" evidence="4">
    <location>
        <begin position="136"/>
        <end position="226"/>
    </location>
</feature>
<dbReference type="STRING" id="133381.A0A2T9ZEL7"/>
<dbReference type="SUPFAM" id="SSF47473">
    <property type="entry name" value="EF-hand"/>
    <property type="match status" value="3"/>
</dbReference>
<feature type="region of interest" description="Disordered" evidence="2">
    <location>
        <begin position="828"/>
        <end position="871"/>
    </location>
</feature>
<gene>
    <name evidence="6" type="ORF">BB560_002533</name>
</gene>
<dbReference type="Proteomes" id="UP000245609">
    <property type="component" value="Unassembled WGS sequence"/>
</dbReference>
<feature type="region of interest" description="Disordered" evidence="2">
    <location>
        <begin position="702"/>
        <end position="734"/>
    </location>
</feature>
<feature type="compositionally biased region" description="Polar residues" evidence="2">
    <location>
        <begin position="765"/>
        <end position="798"/>
    </location>
</feature>
<dbReference type="SMART" id="SM00027">
    <property type="entry name" value="EH"/>
    <property type="match status" value="3"/>
</dbReference>
<keyword evidence="7" id="KW-1185">Reference proteome</keyword>
<evidence type="ECO:0008006" key="8">
    <source>
        <dbReference type="Google" id="ProtNLM"/>
    </source>
</evidence>
<feature type="region of interest" description="Disordered" evidence="2">
    <location>
        <begin position="1399"/>
        <end position="1421"/>
    </location>
</feature>
<organism evidence="6 7">
    <name type="scientific">Smittium megazygosporum</name>
    <dbReference type="NCBI Taxonomy" id="133381"/>
    <lineage>
        <taxon>Eukaryota</taxon>
        <taxon>Fungi</taxon>
        <taxon>Fungi incertae sedis</taxon>
        <taxon>Zoopagomycota</taxon>
        <taxon>Kickxellomycotina</taxon>
        <taxon>Harpellomycetes</taxon>
        <taxon>Harpellales</taxon>
        <taxon>Legeriomycetaceae</taxon>
        <taxon>Smittium</taxon>
    </lineage>
</organism>
<feature type="domain" description="EH" evidence="4">
    <location>
        <begin position="249"/>
        <end position="331"/>
    </location>
</feature>
<dbReference type="Gene3D" id="1.10.238.10">
    <property type="entry name" value="EF-hand"/>
    <property type="match status" value="3"/>
</dbReference>
<feature type="region of interest" description="Disordered" evidence="2">
    <location>
        <begin position="1321"/>
        <end position="1354"/>
    </location>
</feature>
<dbReference type="InterPro" id="IPR002048">
    <property type="entry name" value="EF_hand_dom"/>
</dbReference>
<feature type="coiled-coil region" evidence="1">
    <location>
        <begin position="434"/>
        <end position="552"/>
    </location>
</feature>
<dbReference type="GO" id="GO:0005509">
    <property type="term" value="F:calcium ion binding"/>
    <property type="evidence" value="ECO:0007669"/>
    <property type="project" value="InterPro"/>
</dbReference>
<dbReference type="PANTHER" id="PTHR11216">
    <property type="entry name" value="EH DOMAIN"/>
    <property type="match status" value="1"/>
</dbReference>
<comment type="caution">
    <text evidence="6">The sequence shown here is derived from an EMBL/GenBank/DDBJ whole genome shotgun (WGS) entry which is preliminary data.</text>
</comment>
<evidence type="ECO:0000259" key="3">
    <source>
        <dbReference type="PROSITE" id="PS50030"/>
    </source>
</evidence>
<dbReference type="GO" id="GO:0006897">
    <property type="term" value="P:endocytosis"/>
    <property type="evidence" value="ECO:0007669"/>
    <property type="project" value="TreeGrafter"/>
</dbReference>
<feature type="compositionally biased region" description="Basic and acidic residues" evidence="2">
    <location>
        <begin position="961"/>
        <end position="970"/>
    </location>
</feature>
<dbReference type="InterPro" id="IPR011992">
    <property type="entry name" value="EF-hand-dom_pair"/>
</dbReference>
<feature type="compositionally biased region" description="Low complexity" evidence="2">
    <location>
        <begin position="830"/>
        <end position="845"/>
    </location>
</feature>
<feature type="compositionally biased region" description="Polar residues" evidence="2">
    <location>
        <begin position="1465"/>
        <end position="1475"/>
    </location>
</feature>
<protein>
    <recommendedName>
        <fullName evidence="8">Actin cytoskeleton-regulatory complex protein pan1</fullName>
    </recommendedName>
</protein>
<dbReference type="CDD" id="cd00052">
    <property type="entry name" value="EH"/>
    <property type="match status" value="1"/>
</dbReference>
<name>A0A2T9ZEL7_9FUNG</name>
<feature type="region of interest" description="Disordered" evidence="2">
    <location>
        <begin position="961"/>
        <end position="1021"/>
    </location>
</feature>
<dbReference type="OrthoDB" id="524326at2759"/>
<dbReference type="PANTHER" id="PTHR11216:SF174">
    <property type="entry name" value="GH06923P"/>
    <property type="match status" value="1"/>
</dbReference>
<evidence type="ECO:0000313" key="6">
    <source>
        <dbReference type="EMBL" id="PVV03015.1"/>
    </source>
</evidence>
<dbReference type="GO" id="GO:0005886">
    <property type="term" value="C:plasma membrane"/>
    <property type="evidence" value="ECO:0007669"/>
    <property type="project" value="TreeGrafter"/>
</dbReference>
<feature type="region of interest" description="Disordered" evidence="2">
    <location>
        <begin position="765"/>
        <end position="809"/>
    </location>
</feature>
<proteinExistence type="predicted"/>
<evidence type="ECO:0000259" key="4">
    <source>
        <dbReference type="PROSITE" id="PS50031"/>
    </source>
</evidence>
<evidence type="ECO:0000313" key="7">
    <source>
        <dbReference type="Proteomes" id="UP000245609"/>
    </source>
</evidence>
<feature type="compositionally biased region" description="Basic and acidic residues" evidence="2">
    <location>
        <begin position="1479"/>
        <end position="1490"/>
    </location>
</feature>
<dbReference type="InterPro" id="IPR015940">
    <property type="entry name" value="UBA"/>
</dbReference>
<feature type="coiled-coil region" evidence="1">
    <location>
        <begin position="595"/>
        <end position="653"/>
    </location>
</feature>
<dbReference type="InterPro" id="IPR000261">
    <property type="entry name" value="EH_dom"/>
</dbReference>
<evidence type="ECO:0000256" key="2">
    <source>
        <dbReference type="SAM" id="MobiDB-lite"/>
    </source>
</evidence>
<keyword evidence="1" id="KW-0175">Coiled coil</keyword>
<feature type="domain" description="EF-hand" evidence="5">
    <location>
        <begin position="282"/>
        <end position="317"/>
    </location>
</feature>
<dbReference type="Pfam" id="PF12763">
    <property type="entry name" value="EH"/>
    <property type="match status" value="3"/>
</dbReference>